<keyword evidence="4" id="KW-0012">Acyltransferase</keyword>
<comment type="similarity">
    <text evidence="1">Belongs to the HAT1 family.</text>
</comment>
<dbReference type="AlphaFoldDB" id="D7EIT0"/>
<keyword evidence="3" id="KW-0808">Transferase</keyword>
<dbReference type="EC" id="2.3.1.48" evidence="2"/>
<dbReference type="GO" id="GO:0005634">
    <property type="term" value="C:nucleus"/>
    <property type="evidence" value="ECO:0007669"/>
    <property type="project" value="InterPro"/>
</dbReference>
<feature type="domain" description="N-acetyltransferase" evidence="6">
    <location>
        <begin position="153"/>
        <end position="356"/>
    </location>
</feature>
<dbReference type="InterPro" id="IPR016181">
    <property type="entry name" value="Acyl_CoA_acyltransferase"/>
</dbReference>
<evidence type="ECO:0000256" key="4">
    <source>
        <dbReference type="ARBA" id="ARBA00023315"/>
    </source>
</evidence>
<dbReference type="STRING" id="7070.D7EIT0"/>
<dbReference type="Gene3D" id="3.40.630.30">
    <property type="match status" value="1"/>
</dbReference>
<dbReference type="CDD" id="cd04301">
    <property type="entry name" value="NAT_SF"/>
    <property type="match status" value="1"/>
</dbReference>
<evidence type="ECO:0000256" key="5">
    <source>
        <dbReference type="ARBA" id="ARBA00048017"/>
    </source>
</evidence>
<dbReference type="eggNOG" id="KOG2696">
    <property type="taxonomic scope" value="Eukaryota"/>
</dbReference>
<dbReference type="OrthoDB" id="10253098at2759"/>
<dbReference type="Gene3D" id="3.90.360.10">
    <property type="entry name" value="Histone acetyl transferase 1 (HAT1), N-terminal domain"/>
    <property type="match status" value="1"/>
</dbReference>
<reference evidence="7 8" key="2">
    <citation type="journal article" date="2010" name="Nucleic Acids Res.">
        <title>BeetleBase in 2010: revisions to provide comprehensive genomic information for Tribolium castaneum.</title>
        <authorList>
            <person name="Kim H.S."/>
            <person name="Murphy T."/>
            <person name="Xia J."/>
            <person name="Caragea D."/>
            <person name="Park Y."/>
            <person name="Beeman R.W."/>
            <person name="Lorenzen M.D."/>
            <person name="Butcher S."/>
            <person name="Manak J.R."/>
            <person name="Brown S.J."/>
        </authorList>
    </citation>
    <scope>GENOME REANNOTATION</scope>
    <source>
        <strain evidence="7 8">Georgia GA2</strain>
    </source>
</reference>
<dbReference type="GO" id="GO:0010485">
    <property type="term" value="F:histone H4 acetyltransferase activity"/>
    <property type="evidence" value="ECO:0000318"/>
    <property type="project" value="GO_Central"/>
</dbReference>
<evidence type="ECO:0000313" key="7">
    <source>
        <dbReference type="EMBL" id="EFA12371.1"/>
    </source>
</evidence>
<dbReference type="GO" id="GO:0031509">
    <property type="term" value="P:subtelomeric heterochromatin formation"/>
    <property type="evidence" value="ECO:0007669"/>
    <property type="project" value="InterPro"/>
</dbReference>
<accession>D7EIT0</accession>
<dbReference type="SUPFAM" id="SSF55729">
    <property type="entry name" value="Acyl-CoA N-acyltransferases (Nat)"/>
    <property type="match status" value="1"/>
</dbReference>
<dbReference type="FunCoup" id="D7EIT0">
    <property type="interactions" value="1816"/>
</dbReference>
<dbReference type="Pfam" id="PF10394">
    <property type="entry name" value="Hat1_N"/>
    <property type="match status" value="1"/>
</dbReference>
<dbReference type="GO" id="GO:0000781">
    <property type="term" value="C:chromosome, telomeric region"/>
    <property type="evidence" value="ECO:0007669"/>
    <property type="project" value="GOC"/>
</dbReference>
<evidence type="ECO:0000256" key="2">
    <source>
        <dbReference type="ARBA" id="ARBA00013184"/>
    </source>
</evidence>
<dbReference type="EMBL" id="KQ971380">
    <property type="protein sequence ID" value="EFA12371.1"/>
    <property type="molecule type" value="Genomic_DNA"/>
</dbReference>
<dbReference type="HOGENOM" id="CLU_036024_0_0_1"/>
<name>D7EIT0_TRICA</name>
<dbReference type="PROSITE" id="PS51186">
    <property type="entry name" value="GNAT"/>
    <property type="match status" value="1"/>
</dbReference>
<dbReference type="InterPro" id="IPR000182">
    <property type="entry name" value="GNAT_dom"/>
</dbReference>
<dbReference type="Pfam" id="PF00583">
    <property type="entry name" value="Acetyltransf_1"/>
    <property type="match status" value="1"/>
</dbReference>
<evidence type="ECO:0000256" key="3">
    <source>
        <dbReference type="ARBA" id="ARBA00022679"/>
    </source>
</evidence>
<sequence>MAKNNLNGDSDVSSNCEDDEMVLYKKLSLNVITFRTVRDKQDLEDPPRKGSSFKPDMAHQIFGETEMIFGYKKLAINLFYLHNSAKCYVEVQTGGKIHENADDIMKALNPWLPENYRTEKSDFLADLDEEKPGLMFGDVIDTFSTDSENVYKVTVCDLKNPDFRQFHQRFETLIVWFIDGANFIDLEDPRWVIFYVYEEGPESHFTPVGFCTVYKFFLYPNLTRPRISQFFVLPTHQKRGIGTNLYKAVYNYLKQMPDSGDITVEEPTEVFQKIRDFCDSLHIYEDLEGKGINITTQNLKQINEFLKKHKIGKRQAQRVFDILECLTAHKNGYKEYVKFTEGIRSRIANEIEKETRGSKRLCNLERAGIVTEPIDKKAAIDAEYNKYVDSLEWPVNRLRALLVKK</sequence>
<reference evidence="7 8" key="1">
    <citation type="journal article" date="2008" name="Nature">
        <title>The genome of the model beetle and pest Tribolium castaneum.</title>
        <authorList>
            <consortium name="Tribolium Genome Sequencing Consortium"/>
            <person name="Richards S."/>
            <person name="Gibbs R.A."/>
            <person name="Weinstock G.M."/>
            <person name="Brown S.J."/>
            <person name="Denell R."/>
            <person name="Beeman R.W."/>
            <person name="Gibbs R."/>
            <person name="Beeman R.W."/>
            <person name="Brown S.J."/>
            <person name="Bucher G."/>
            <person name="Friedrich M."/>
            <person name="Grimmelikhuijzen C.J."/>
            <person name="Klingler M."/>
            <person name="Lorenzen M."/>
            <person name="Richards S."/>
            <person name="Roth S."/>
            <person name="Schroder R."/>
            <person name="Tautz D."/>
            <person name="Zdobnov E.M."/>
            <person name="Muzny D."/>
            <person name="Gibbs R.A."/>
            <person name="Weinstock G.M."/>
            <person name="Attaway T."/>
            <person name="Bell S."/>
            <person name="Buhay C.J."/>
            <person name="Chandrabose M.N."/>
            <person name="Chavez D."/>
            <person name="Clerk-Blankenburg K.P."/>
            <person name="Cree A."/>
            <person name="Dao M."/>
            <person name="Davis C."/>
            <person name="Chacko J."/>
            <person name="Dinh H."/>
            <person name="Dugan-Rocha S."/>
            <person name="Fowler G."/>
            <person name="Garner T.T."/>
            <person name="Garnes J."/>
            <person name="Gnirke A."/>
            <person name="Hawes A."/>
            <person name="Hernandez J."/>
            <person name="Hines S."/>
            <person name="Holder M."/>
            <person name="Hume J."/>
            <person name="Jhangiani S.N."/>
            <person name="Joshi V."/>
            <person name="Khan Z.M."/>
            <person name="Jackson L."/>
            <person name="Kovar C."/>
            <person name="Kowis A."/>
            <person name="Lee S."/>
            <person name="Lewis L.R."/>
            <person name="Margolis J."/>
            <person name="Morgan M."/>
            <person name="Nazareth L.V."/>
            <person name="Nguyen N."/>
            <person name="Okwuonu G."/>
            <person name="Parker D."/>
            <person name="Richards S."/>
            <person name="Ruiz S.J."/>
            <person name="Santibanez J."/>
            <person name="Savard J."/>
            <person name="Scherer S.E."/>
            <person name="Schneider B."/>
            <person name="Sodergren E."/>
            <person name="Tautz D."/>
            <person name="Vattahil S."/>
            <person name="Villasana D."/>
            <person name="White C.S."/>
            <person name="Wright R."/>
            <person name="Park Y."/>
            <person name="Beeman R.W."/>
            <person name="Lord J."/>
            <person name="Oppert B."/>
            <person name="Lorenzen M."/>
            <person name="Brown S."/>
            <person name="Wang L."/>
            <person name="Savard J."/>
            <person name="Tautz D."/>
            <person name="Richards S."/>
            <person name="Weinstock G."/>
            <person name="Gibbs R.A."/>
            <person name="Liu Y."/>
            <person name="Worley K."/>
            <person name="Weinstock G."/>
            <person name="Elsik C.G."/>
            <person name="Reese J.T."/>
            <person name="Elhaik E."/>
            <person name="Landan G."/>
            <person name="Graur D."/>
            <person name="Arensburger P."/>
            <person name="Atkinson P."/>
            <person name="Beeman R.W."/>
            <person name="Beidler J."/>
            <person name="Brown S.J."/>
            <person name="Demuth J.P."/>
            <person name="Drury D.W."/>
            <person name="Du Y.Z."/>
            <person name="Fujiwara H."/>
            <person name="Lorenzen M."/>
            <person name="Maselli V."/>
            <person name="Osanai M."/>
            <person name="Park Y."/>
            <person name="Robertson H.M."/>
            <person name="Tu Z."/>
            <person name="Wang J.J."/>
            <person name="Wang S."/>
            <person name="Richards S."/>
            <person name="Song H."/>
            <person name="Zhang L."/>
            <person name="Sodergren E."/>
            <person name="Werner D."/>
            <person name="Stanke M."/>
            <person name="Morgenstern B."/>
            <person name="Solovyev V."/>
            <person name="Kosarev P."/>
            <person name="Brown G."/>
            <person name="Chen H.C."/>
            <person name="Ermolaeva O."/>
            <person name="Hlavina W."/>
            <person name="Kapustin Y."/>
            <person name="Kiryutin B."/>
            <person name="Kitts P."/>
            <person name="Maglott D."/>
            <person name="Pruitt K."/>
            <person name="Sapojnikov V."/>
            <person name="Souvorov A."/>
            <person name="Mackey A.J."/>
            <person name="Waterhouse R.M."/>
            <person name="Wyder S."/>
            <person name="Zdobnov E.M."/>
            <person name="Zdobnov E.M."/>
            <person name="Wyder S."/>
            <person name="Kriventseva E.V."/>
            <person name="Kadowaki T."/>
            <person name="Bork P."/>
            <person name="Aranda M."/>
            <person name="Bao R."/>
            <person name="Beermann A."/>
            <person name="Berns N."/>
            <person name="Bolognesi R."/>
            <person name="Bonneton F."/>
            <person name="Bopp D."/>
            <person name="Brown S.J."/>
            <person name="Bucher G."/>
            <person name="Butts T."/>
            <person name="Chaumot A."/>
            <person name="Denell R.E."/>
            <person name="Ferrier D.E."/>
            <person name="Friedrich M."/>
            <person name="Gordon C.M."/>
            <person name="Jindra M."/>
            <person name="Klingler M."/>
            <person name="Lan Q."/>
            <person name="Lattorff H.M."/>
            <person name="Laudet V."/>
            <person name="von Levetsow C."/>
            <person name="Liu Z."/>
            <person name="Lutz R."/>
            <person name="Lynch J.A."/>
            <person name="da Fonseca R.N."/>
            <person name="Posnien N."/>
            <person name="Reuter R."/>
            <person name="Roth S."/>
            <person name="Savard J."/>
            <person name="Schinko J.B."/>
            <person name="Schmitt C."/>
            <person name="Schoppmeier M."/>
            <person name="Schroder R."/>
            <person name="Shippy T.D."/>
            <person name="Simonnet F."/>
            <person name="Marques-Souza H."/>
            <person name="Tautz D."/>
            <person name="Tomoyasu Y."/>
            <person name="Trauner J."/>
            <person name="Van der Zee M."/>
            <person name="Vervoort M."/>
            <person name="Wittkopp N."/>
            <person name="Wimmer E.A."/>
            <person name="Yang X."/>
            <person name="Jones A.K."/>
            <person name="Sattelle D.B."/>
            <person name="Ebert P.R."/>
            <person name="Nelson D."/>
            <person name="Scott J.G."/>
            <person name="Beeman R.W."/>
            <person name="Muthukrishnan S."/>
            <person name="Kramer K.J."/>
            <person name="Arakane Y."/>
            <person name="Beeman R.W."/>
            <person name="Zhu Q."/>
            <person name="Hogenkamp D."/>
            <person name="Dixit R."/>
            <person name="Oppert B."/>
            <person name="Jiang H."/>
            <person name="Zou Z."/>
            <person name="Marshall J."/>
            <person name="Elpidina E."/>
            <person name="Vinokurov K."/>
            <person name="Oppert C."/>
            <person name="Zou Z."/>
            <person name="Evans J."/>
            <person name="Lu Z."/>
            <person name="Zhao P."/>
            <person name="Sumathipala N."/>
            <person name="Altincicek B."/>
            <person name="Vilcinskas A."/>
            <person name="Williams M."/>
            <person name="Hultmark D."/>
            <person name="Hetru C."/>
            <person name="Jiang H."/>
            <person name="Grimmelikhuijzen C.J."/>
            <person name="Hauser F."/>
            <person name="Cazzamali G."/>
            <person name="Williamson M."/>
            <person name="Park Y."/>
            <person name="Li B."/>
            <person name="Tanaka Y."/>
            <person name="Predel R."/>
            <person name="Neupert S."/>
            <person name="Schachtner J."/>
            <person name="Verleyen P."/>
            <person name="Raible F."/>
            <person name="Bork P."/>
            <person name="Friedrich M."/>
            <person name="Walden K.K."/>
            <person name="Robertson H.M."/>
            <person name="Angeli S."/>
            <person name="Foret S."/>
            <person name="Bucher G."/>
            <person name="Schuetz S."/>
            <person name="Maleszka R."/>
            <person name="Wimmer E.A."/>
            <person name="Beeman R.W."/>
            <person name="Lorenzen M."/>
            <person name="Tomoyasu Y."/>
            <person name="Miller S.C."/>
            <person name="Grossmann D."/>
            <person name="Bucher G."/>
        </authorList>
    </citation>
    <scope>NUCLEOTIDE SEQUENCE [LARGE SCALE GENOMIC DNA]</scope>
    <source>
        <strain evidence="7 8">Georgia GA2</strain>
    </source>
</reference>
<dbReference type="OMA" id="HNANECI"/>
<proteinExistence type="inferred from homology"/>
<dbReference type="InterPro" id="IPR017380">
    <property type="entry name" value="Hist_AcTrfase_B-typ_cat-su"/>
</dbReference>
<keyword evidence="8" id="KW-1185">Reference proteome</keyword>
<evidence type="ECO:0000313" key="8">
    <source>
        <dbReference type="Proteomes" id="UP000007266"/>
    </source>
</evidence>
<dbReference type="PANTHER" id="PTHR12046">
    <property type="entry name" value="HISTONE ACETYLTRANSFERASE TYPE B CATALYTIC SUBUNIT"/>
    <property type="match status" value="1"/>
</dbReference>
<dbReference type="InterPro" id="IPR037113">
    <property type="entry name" value="Hat1_N_sf"/>
</dbReference>
<comment type="catalytic activity">
    <reaction evidence="5">
        <text>L-lysyl-[protein] + acetyl-CoA = N(6)-acetyl-L-lysyl-[protein] + CoA + H(+)</text>
        <dbReference type="Rhea" id="RHEA:45948"/>
        <dbReference type="Rhea" id="RHEA-COMP:9752"/>
        <dbReference type="Rhea" id="RHEA-COMP:10731"/>
        <dbReference type="ChEBI" id="CHEBI:15378"/>
        <dbReference type="ChEBI" id="CHEBI:29969"/>
        <dbReference type="ChEBI" id="CHEBI:57287"/>
        <dbReference type="ChEBI" id="CHEBI:57288"/>
        <dbReference type="ChEBI" id="CHEBI:61930"/>
        <dbReference type="EC" id="2.3.1.48"/>
    </reaction>
</comment>
<protein>
    <recommendedName>
        <fullName evidence="2">histone acetyltransferase</fullName>
        <ecNumber evidence="2">2.3.1.48</ecNumber>
    </recommendedName>
</protein>
<dbReference type="Proteomes" id="UP000007266">
    <property type="component" value="Linkage group 10"/>
</dbReference>
<gene>
    <name evidence="7" type="primary">AUGUSTUS-3.0.2_02077</name>
    <name evidence="7" type="ORF">TcasGA2_TC002077</name>
</gene>
<dbReference type="KEGG" id="tca:655088"/>
<dbReference type="InParanoid" id="D7EIT0"/>
<dbReference type="InterPro" id="IPR019467">
    <property type="entry name" value="Hat1_N"/>
</dbReference>
<dbReference type="PhylomeDB" id="D7EIT0"/>
<evidence type="ECO:0000256" key="1">
    <source>
        <dbReference type="ARBA" id="ARBA00010543"/>
    </source>
</evidence>
<organism evidence="7 8">
    <name type="scientific">Tribolium castaneum</name>
    <name type="common">Red flour beetle</name>
    <dbReference type="NCBI Taxonomy" id="7070"/>
    <lineage>
        <taxon>Eukaryota</taxon>
        <taxon>Metazoa</taxon>
        <taxon>Ecdysozoa</taxon>
        <taxon>Arthropoda</taxon>
        <taxon>Hexapoda</taxon>
        <taxon>Insecta</taxon>
        <taxon>Pterygota</taxon>
        <taxon>Neoptera</taxon>
        <taxon>Endopterygota</taxon>
        <taxon>Coleoptera</taxon>
        <taxon>Polyphaga</taxon>
        <taxon>Cucujiformia</taxon>
        <taxon>Tenebrionidae</taxon>
        <taxon>Tenebrionidae incertae sedis</taxon>
        <taxon>Tribolium</taxon>
    </lineage>
</organism>
<evidence type="ECO:0000259" key="6">
    <source>
        <dbReference type="PROSITE" id="PS51186"/>
    </source>
</evidence>